<sequence>MPHNAPFAQIARIGVPRPMTSVSSAADQLSANDPFIIKAYQLLAQNKLQEVATLLNEAQRNTPYDPRIFMLGARLAEQSDKPNEALEAMEHATRLAPQWWPAQLEYGLLLARLDRNAKALEQAEKIFALESRERMVLAGVIDIAVRCGDMAQAARYTEHALTHYPSDPVLLMNLARTQFFSQQYEAALRSWSAVLEQEPANMQARYGRLRTLLQMGRNDEALQDAQQLLAHAPDDAVYRYFAQVAQGQTPPTQPVELQEELFGGLARQYDLHMVRYLRYELPQQTAAKILEIFPDRRFNLLDLGCGTGLLGVCLGRIDGGMVGVDASESMIAQAARHHVYDKFHKVNLLDAVRDTPDALYEVIAALDVFPYVGDLQPVLGNVHRILQPEGFFFFSTEAAPEPGTDYALQASTGRYVHGRAYLERLLEQAGFALASIEEKTLRYEAGEPVAGFVVTAQKGR</sequence>
<dbReference type="SUPFAM" id="SSF48452">
    <property type="entry name" value="TPR-like"/>
    <property type="match status" value="1"/>
</dbReference>
<organism evidence="1 2">
    <name type="scientific">Vandammella animalimorsus</name>
    <dbReference type="NCBI Taxonomy" id="2029117"/>
    <lineage>
        <taxon>Bacteria</taxon>
        <taxon>Pseudomonadati</taxon>
        <taxon>Pseudomonadota</taxon>
        <taxon>Betaproteobacteria</taxon>
        <taxon>Burkholderiales</taxon>
        <taxon>Comamonadaceae</taxon>
        <taxon>Vandammella</taxon>
    </lineage>
</organism>
<accession>A0A2A2ALI7</accession>
<name>A0A2A2ALI7_9BURK</name>
<dbReference type="PANTHER" id="PTHR43861:SF1">
    <property type="entry name" value="TRANS-ACONITATE 2-METHYLTRANSFERASE"/>
    <property type="match status" value="1"/>
</dbReference>
<keyword evidence="1" id="KW-0808">Transferase</keyword>
<dbReference type="SMART" id="SM00028">
    <property type="entry name" value="TPR"/>
    <property type="match status" value="3"/>
</dbReference>
<dbReference type="Pfam" id="PF13489">
    <property type="entry name" value="Methyltransf_23"/>
    <property type="match status" value="1"/>
</dbReference>
<protein>
    <submittedName>
        <fullName evidence="1">SAM-dependent methyltransferase</fullName>
    </submittedName>
</protein>
<evidence type="ECO:0000313" key="2">
    <source>
        <dbReference type="Proteomes" id="UP000218054"/>
    </source>
</evidence>
<gene>
    <name evidence="1" type="ORF">CK625_03720</name>
</gene>
<evidence type="ECO:0000313" key="1">
    <source>
        <dbReference type="EMBL" id="PAT38584.1"/>
    </source>
</evidence>
<dbReference type="AlphaFoldDB" id="A0A2A2ALI7"/>
<dbReference type="Gene3D" id="1.25.40.10">
    <property type="entry name" value="Tetratricopeptide repeat domain"/>
    <property type="match status" value="2"/>
</dbReference>
<dbReference type="InterPro" id="IPR029063">
    <property type="entry name" value="SAM-dependent_MTases_sf"/>
</dbReference>
<keyword evidence="1" id="KW-0489">Methyltransferase</keyword>
<dbReference type="PANTHER" id="PTHR43861">
    <property type="entry name" value="TRANS-ACONITATE 2-METHYLTRANSFERASE-RELATED"/>
    <property type="match status" value="1"/>
</dbReference>
<dbReference type="CDD" id="cd02440">
    <property type="entry name" value="AdoMet_MTases"/>
    <property type="match status" value="1"/>
</dbReference>
<dbReference type="SUPFAM" id="SSF53335">
    <property type="entry name" value="S-adenosyl-L-methionine-dependent methyltransferases"/>
    <property type="match status" value="1"/>
</dbReference>
<dbReference type="InterPro" id="IPR019734">
    <property type="entry name" value="TPR_rpt"/>
</dbReference>
<dbReference type="Pfam" id="PF14559">
    <property type="entry name" value="TPR_19"/>
    <property type="match status" value="1"/>
</dbReference>
<keyword evidence="2" id="KW-1185">Reference proteome</keyword>
<dbReference type="InterPro" id="IPR011990">
    <property type="entry name" value="TPR-like_helical_dom_sf"/>
</dbReference>
<dbReference type="Gene3D" id="3.40.50.150">
    <property type="entry name" value="Vaccinia Virus protein VP39"/>
    <property type="match status" value="1"/>
</dbReference>
<proteinExistence type="predicted"/>
<dbReference type="GO" id="GO:0008168">
    <property type="term" value="F:methyltransferase activity"/>
    <property type="evidence" value="ECO:0007669"/>
    <property type="project" value="UniProtKB-KW"/>
</dbReference>
<comment type="caution">
    <text evidence="1">The sequence shown here is derived from an EMBL/GenBank/DDBJ whole genome shotgun (WGS) entry which is preliminary data.</text>
</comment>
<dbReference type="Proteomes" id="UP000218054">
    <property type="component" value="Unassembled WGS sequence"/>
</dbReference>
<dbReference type="GO" id="GO:0032259">
    <property type="term" value="P:methylation"/>
    <property type="evidence" value="ECO:0007669"/>
    <property type="project" value="UniProtKB-KW"/>
</dbReference>
<reference evidence="1 2" key="1">
    <citation type="submission" date="2017-08" db="EMBL/GenBank/DDBJ databases">
        <title>WGS of Clinical strains of the CDC Group NO-1 linked to zoonotic infections in humans.</title>
        <authorList>
            <person name="Bernier A.-M."/>
            <person name="Bernard K."/>
        </authorList>
    </citation>
    <scope>NUCLEOTIDE SEQUENCE [LARGE SCALE GENOMIC DNA]</scope>
    <source>
        <strain evidence="1 2">NML00-0135</strain>
    </source>
</reference>
<dbReference type="EMBL" id="NSJB01000001">
    <property type="protein sequence ID" value="PAT38584.1"/>
    <property type="molecule type" value="Genomic_DNA"/>
</dbReference>